<name>A0A6A5BH82_NAEFO</name>
<feature type="compositionally biased region" description="Low complexity" evidence="1">
    <location>
        <begin position="71"/>
        <end position="81"/>
    </location>
</feature>
<dbReference type="VEuPathDB" id="AmoebaDB:NfTy_074340"/>
<dbReference type="Proteomes" id="UP000444721">
    <property type="component" value="Unassembled WGS sequence"/>
</dbReference>
<feature type="compositionally biased region" description="Low complexity" evidence="1">
    <location>
        <begin position="399"/>
        <end position="423"/>
    </location>
</feature>
<feature type="compositionally biased region" description="Low complexity" evidence="1">
    <location>
        <begin position="792"/>
        <end position="809"/>
    </location>
</feature>
<feature type="compositionally biased region" description="Low complexity" evidence="1">
    <location>
        <begin position="357"/>
        <end position="372"/>
    </location>
</feature>
<evidence type="ECO:0000256" key="1">
    <source>
        <dbReference type="SAM" id="MobiDB-lite"/>
    </source>
</evidence>
<feature type="region of interest" description="Disordered" evidence="1">
    <location>
        <begin position="750"/>
        <end position="772"/>
    </location>
</feature>
<feature type="compositionally biased region" description="Polar residues" evidence="1">
    <location>
        <begin position="633"/>
        <end position="650"/>
    </location>
</feature>
<feature type="region of interest" description="Disordered" evidence="1">
    <location>
        <begin position="337"/>
        <end position="478"/>
    </location>
</feature>
<dbReference type="VEuPathDB" id="AmoebaDB:NF0106910"/>
<dbReference type="OrthoDB" id="10468208at2759"/>
<feature type="compositionally biased region" description="Polar residues" evidence="1">
    <location>
        <begin position="171"/>
        <end position="180"/>
    </location>
</feature>
<feature type="compositionally biased region" description="Low complexity" evidence="1">
    <location>
        <begin position="539"/>
        <end position="550"/>
    </location>
</feature>
<accession>A0A6A5BH82</accession>
<feature type="region of interest" description="Disordered" evidence="1">
    <location>
        <begin position="36"/>
        <end position="184"/>
    </location>
</feature>
<keyword evidence="3" id="KW-1185">Reference proteome</keyword>
<feature type="compositionally biased region" description="Polar residues" evidence="1">
    <location>
        <begin position="424"/>
        <end position="443"/>
    </location>
</feature>
<protein>
    <submittedName>
        <fullName evidence="2">Uncharacterized protein</fullName>
    </submittedName>
</protein>
<reference evidence="2 3" key="1">
    <citation type="journal article" date="2019" name="Sci. Rep.">
        <title>Nanopore sequencing improves the draft genome of the human pathogenic amoeba Naegleria fowleri.</title>
        <authorList>
            <person name="Liechti N."/>
            <person name="Schurch N."/>
            <person name="Bruggmann R."/>
            <person name="Wittwer M."/>
        </authorList>
    </citation>
    <scope>NUCLEOTIDE SEQUENCE [LARGE SCALE GENOMIC DNA]</scope>
    <source>
        <strain evidence="2 3">ATCC 30894</strain>
    </source>
</reference>
<feature type="region of interest" description="Disordered" evidence="1">
    <location>
        <begin position="633"/>
        <end position="694"/>
    </location>
</feature>
<feature type="compositionally biased region" description="Polar residues" evidence="1">
    <location>
        <begin position="337"/>
        <end position="355"/>
    </location>
</feature>
<feature type="region of interest" description="Disordered" evidence="1">
    <location>
        <begin position="570"/>
        <end position="602"/>
    </location>
</feature>
<dbReference type="VEuPathDB" id="AmoebaDB:FDP41_006656"/>
<dbReference type="AlphaFoldDB" id="A0A6A5BH82"/>
<feature type="compositionally biased region" description="Polar residues" evidence="1">
    <location>
        <begin position="465"/>
        <end position="478"/>
    </location>
</feature>
<dbReference type="GeneID" id="68113874"/>
<proteinExistence type="predicted"/>
<comment type="caution">
    <text evidence="2">The sequence shown here is derived from an EMBL/GenBank/DDBJ whole genome shotgun (WGS) entry which is preliminary data.</text>
</comment>
<gene>
    <name evidence="2" type="ORF">FDP41_006656</name>
</gene>
<feature type="compositionally biased region" description="Polar residues" evidence="1">
    <location>
        <begin position="373"/>
        <end position="394"/>
    </location>
</feature>
<feature type="compositionally biased region" description="Low complexity" evidence="1">
    <location>
        <begin position="144"/>
        <end position="169"/>
    </location>
</feature>
<feature type="region of interest" description="Disordered" evidence="1">
    <location>
        <begin position="527"/>
        <end position="553"/>
    </location>
</feature>
<feature type="region of interest" description="Disordered" evidence="1">
    <location>
        <begin position="784"/>
        <end position="809"/>
    </location>
</feature>
<dbReference type="EMBL" id="VFQX01000053">
    <property type="protein sequence ID" value="KAF0974046.1"/>
    <property type="molecule type" value="Genomic_DNA"/>
</dbReference>
<evidence type="ECO:0000313" key="3">
    <source>
        <dbReference type="Proteomes" id="UP000444721"/>
    </source>
</evidence>
<feature type="compositionally biased region" description="Low complexity" evidence="1">
    <location>
        <begin position="663"/>
        <end position="674"/>
    </location>
</feature>
<feature type="compositionally biased region" description="Polar residues" evidence="1">
    <location>
        <begin position="86"/>
        <end position="97"/>
    </location>
</feature>
<organism evidence="2 3">
    <name type="scientific">Naegleria fowleri</name>
    <name type="common">Brain eating amoeba</name>
    <dbReference type="NCBI Taxonomy" id="5763"/>
    <lineage>
        <taxon>Eukaryota</taxon>
        <taxon>Discoba</taxon>
        <taxon>Heterolobosea</taxon>
        <taxon>Tetramitia</taxon>
        <taxon>Eutetramitia</taxon>
        <taxon>Vahlkampfiidae</taxon>
        <taxon>Naegleria</taxon>
    </lineage>
</organism>
<evidence type="ECO:0000313" key="2">
    <source>
        <dbReference type="EMBL" id="KAF0974046.1"/>
    </source>
</evidence>
<feature type="compositionally biased region" description="Polar residues" evidence="1">
    <location>
        <begin position="40"/>
        <end position="65"/>
    </location>
</feature>
<dbReference type="RefSeq" id="XP_044558759.1">
    <property type="nucleotide sequence ID" value="XM_044710314.1"/>
</dbReference>
<feature type="compositionally biased region" description="Basic and acidic residues" evidence="1">
    <location>
        <begin position="760"/>
        <end position="772"/>
    </location>
</feature>
<sequence length="809" mass="88535">MVASSWTTLNNIQIIIITTNKDSSTLEEYDMNAPEDNYHDMQQQQPHSHRYSNSNDNRNTTSLSNSKRRTMITATNTTSTTHNHQEPSTNSTTSARNGESIMKHFYNPSEDSDEERELNNNKMIKKPTPPKIATSHAFESVPHSQQPQPSAKTPSSSSQKKQQRKTPPSAKTPQEPQPTTFPMYHNPFQFIPFYPPFFSPYGISQTDAESMKEAIKNNPYRSGFPFIHPNGMFPTNGDGHHADVGQSNESFVTEASSIFFEKDSKFQEQIMTETRELKQIIQSQGETISLILKQMEEMNQKLESFQMCHTPSIQREMVPHSGKKSPVTTEMAQYVTNSSNQHQMPTTSSHTNPLDRSSINSNISSISSASSNTVRPSNVTTSSTWKSMTSQANQPYSPPSTKYHSSSSPSSNSNNSVNTHNFPSNSMMVNGSTVTTNNVSQQDPHPDNNYHNHVTNELYSPVPTPSKNSLSSKDFQLDKSTTSIRSTTASNMGALNTSTNSSINFQHNVSSISNVSGGALNNSSINSSSHGRYLNPNVTSQSPTIPTSSSLNKAKNLSTSALTKVNVSTTSNGAQNSMSSGLSQSTHSVPSLGTMQSKASPQVVSKSSSNFISTTTATNEVATTNNSHSAHNIYSLRGRSSPSKAATNGLASKDHIMSGPTKSSSASSRASSSSMNIREHHSHHHHHHDTTDSFLQRHASHLNDSFGLLNDVNADLGGEDSFVYNSSYMSSGSSTPPEPFSTEMQKYVKEKILSSNSPSKHHDSKKEDIAKDSDNTFVNSLTLSSKKKKDLSASFSNSSSFPIKSFSKI</sequence>